<evidence type="ECO:0000313" key="1">
    <source>
        <dbReference type="EMBL" id="EAQ08168.1"/>
    </source>
</evidence>
<name>A3V1R5_9RHOB</name>
<evidence type="ECO:0000313" key="2">
    <source>
        <dbReference type="Proteomes" id="UP000004507"/>
    </source>
</evidence>
<accession>A3V1R5</accession>
<keyword evidence="2" id="KW-1185">Reference proteome</keyword>
<organism evidence="1 2">
    <name type="scientific">Yoonia vestfoldensis SKA53</name>
    <dbReference type="NCBI Taxonomy" id="314232"/>
    <lineage>
        <taxon>Bacteria</taxon>
        <taxon>Pseudomonadati</taxon>
        <taxon>Pseudomonadota</taxon>
        <taxon>Alphaproteobacteria</taxon>
        <taxon>Rhodobacterales</taxon>
        <taxon>Paracoccaceae</taxon>
        <taxon>Yoonia</taxon>
    </lineage>
</organism>
<dbReference type="OrthoDB" id="9155693at2"/>
<comment type="caution">
    <text evidence="1">The sequence shown here is derived from an EMBL/GenBank/DDBJ whole genome shotgun (WGS) entry which is preliminary data.</text>
</comment>
<reference evidence="1 2" key="1">
    <citation type="submission" date="2006-01" db="EMBL/GenBank/DDBJ databases">
        <authorList>
            <person name="Hagstrom A."/>
            <person name="Ferriera S."/>
            <person name="Johnson J."/>
            <person name="Kravitz S."/>
            <person name="Halpern A."/>
            <person name="Remington K."/>
            <person name="Beeson K."/>
            <person name="Tran B."/>
            <person name="Rogers Y.-H."/>
            <person name="Friedman R."/>
            <person name="Venter J.C."/>
        </authorList>
    </citation>
    <scope>NUCLEOTIDE SEQUENCE [LARGE SCALE GENOMIC DNA]</scope>
    <source>
        <strain evidence="1 2">SKA53</strain>
    </source>
</reference>
<proteinExistence type="predicted"/>
<gene>
    <name evidence="1" type="ORF">SKA53_10599</name>
</gene>
<dbReference type="AlphaFoldDB" id="A3V1R5"/>
<dbReference type="Proteomes" id="UP000004507">
    <property type="component" value="Unassembled WGS sequence"/>
</dbReference>
<dbReference type="HOGENOM" id="CLU_1925014_0_0_5"/>
<dbReference type="STRING" id="314232.SKA53_10599"/>
<sequence>MNDILVPADPADLIDRIVDLQLRLDAADDPVLQTELRRQHGLLSRLADRIMPPDDVLADLIQQLGDARRDQMTLIKDLQNCDASKEYGIAFVALSQALLATIASAAEARTGINQCYARHVAGSVTGVLRDS</sequence>
<dbReference type="EMBL" id="AAMS01000001">
    <property type="protein sequence ID" value="EAQ08168.1"/>
    <property type="molecule type" value="Genomic_DNA"/>
</dbReference>
<protein>
    <submittedName>
        <fullName evidence="1">Uncharacterized protein</fullName>
    </submittedName>
</protein>
<dbReference type="RefSeq" id="WP_007206069.1">
    <property type="nucleotide sequence ID" value="NZ_CH672414.1"/>
</dbReference>